<dbReference type="AlphaFoldDB" id="A0A1L9X6S8"/>
<dbReference type="VEuPathDB" id="FungiDB:ASPACDRAFT_39612"/>
<dbReference type="PANTHER" id="PTHR37012:SF6">
    <property type="entry name" value="BZIP TRANSCRIPTION FACTOR"/>
    <property type="match status" value="1"/>
</dbReference>
<keyword evidence="3" id="KW-1185">Reference proteome</keyword>
<dbReference type="Gene3D" id="3.30.160.60">
    <property type="entry name" value="Classic Zinc Finger"/>
    <property type="match status" value="1"/>
</dbReference>
<evidence type="ECO:0000256" key="1">
    <source>
        <dbReference type="SAM" id="MobiDB-lite"/>
    </source>
</evidence>
<feature type="region of interest" description="Disordered" evidence="1">
    <location>
        <begin position="97"/>
        <end position="118"/>
    </location>
</feature>
<reference evidence="3" key="1">
    <citation type="journal article" date="2017" name="Genome Biol.">
        <title>Comparative genomics reveals high biological diversity and specific adaptations in the industrially and medically important fungal genus Aspergillus.</title>
        <authorList>
            <person name="de Vries R.P."/>
            <person name="Riley R."/>
            <person name="Wiebenga A."/>
            <person name="Aguilar-Osorio G."/>
            <person name="Amillis S."/>
            <person name="Uchima C.A."/>
            <person name="Anderluh G."/>
            <person name="Asadollahi M."/>
            <person name="Askin M."/>
            <person name="Barry K."/>
            <person name="Battaglia E."/>
            <person name="Bayram O."/>
            <person name="Benocci T."/>
            <person name="Braus-Stromeyer S.A."/>
            <person name="Caldana C."/>
            <person name="Canovas D."/>
            <person name="Cerqueira G.C."/>
            <person name="Chen F."/>
            <person name="Chen W."/>
            <person name="Choi C."/>
            <person name="Clum A."/>
            <person name="Dos Santos R.A."/>
            <person name="Damasio A.R."/>
            <person name="Diallinas G."/>
            <person name="Emri T."/>
            <person name="Fekete E."/>
            <person name="Flipphi M."/>
            <person name="Freyberg S."/>
            <person name="Gallo A."/>
            <person name="Gournas C."/>
            <person name="Habgood R."/>
            <person name="Hainaut M."/>
            <person name="Harispe M.L."/>
            <person name="Henrissat B."/>
            <person name="Hilden K.S."/>
            <person name="Hope R."/>
            <person name="Hossain A."/>
            <person name="Karabika E."/>
            <person name="Karaffa L."/>
            <person name="Karanyi Z."/>
            <person name="Krasevec N."/>
            <person name="Kuo A."/>
            <person name="Kusch H."/>
            <person name="LaButti K."/>
            <person name="Lagendijk E.L."/>
            <person name="Lapidus A."/>
            <person name="Levasseur A."/>
            <person name="Lindquist E."/>
            <person name="Lipzen A."/>
            <person name="Logrieco A.F."/>
            <person name="MacCabe A."/>
            <person name="Maekelae M.R."/>
            <person name="Malavazi I."/>
            <person name="Melin P."/>
            <person name="Meyer V."/>
            <person name="Mielnichuk N."/>
            <person name="Miskei M."/>
            <person name="Molnar A.P."/>
            <person name="Mule G."/>
            <person name="Ngan C.Y."/>
            <person name="Orejas M."/>
            <person name="Orosz E."/>
            <person name="Ouedraogo J.P."/>
            <person name="Overkamp K.M."/>
            <person name="Park H.-S."/>
            <person name="Perrone G."/>
            <person name="Piumi F."/>
            <person name="Punt P.J."/>
            <person name="Ram A.F."/>
            <person name="Ramon A."/>
            <person name="Rauscher S."/>
            <person name="Record E."/>
            <person name="Riano-Pachon D.M."/>
            <person name="Robert V."/>
            <person name="Roehrig J."/>
            <person name="Ruller R."/>
            <person name="Salamov A."/>
            <person name="Salih N.S."/>
            <person name="Samson R.A."/>
            <person name="Sandor E."/>
            <person name="Sanguinetti M."/>
            <person name="Schuetze T."/>
            <person name="Sepcic K."/>
            <person name="Shelest E."/>
            <person name="Sherlock G."/>
            <person name="Sophianopoulou V."/>
            <person name="Squina F.M."/>
            <person name="Sun H."/>
            <person name="Susca A."/>
            <person name="Todd R.B."/>
            <person name="Tsang A."/>
            <person name="Unkles S.E."/>
            <person name="van de Wiele N."/>
            <person name="van Rossen-Uffink D."/>
            <person name="Oliveira J.V."/>
            <person name="Vesth T.C."/>
            <person name="Visser J."/>
            <person name="Yu J.-H."/>
            <person name="Zhou M."/>
            <person name="Andersen M.R."/>
            <person name="Archer D.B."/>
            <person name="Baker S.E."/>
            <person name="Benoit I."/>
            <person name="Brakhage A.A."/>
            <person name="Braus G.H."/>
            <person name="Fischer R."/>
            <person name="Frisvad J.C."/>
            <person name="Goldman G.H."/>
            <person name="Houbraken J."/>
            <person name="Oakley B."/>
            <person name="Pocsi I."/>
            <person name="Scazzocchio C."/>
            <person name="Seiboth B."/>
            <person name="vanKuyk P.A."/>
            <person name="Wortman J."/>
            <person name="Dyer P.S."/>
            <person name="Grigoriev I.V."/>
        </authorList>
    </citation>
    <scope>NUCLEOTIDE SEQUENCE [LARGE SCALE GENOMIC DNA]</scope>
    <source>
        <strain evidence="3">ATCC 16872 / CBS 172.66 / WB 5094</strain>
    </source>
</reference>
<dbReference type="SUPFAM" id="SSF57959">
    <property type="entry name" value="Leucine zipper domain"/>
    <property type="match status" value="1"/>
</dbReference>
<dbReference type="EMBL" id="KV878971">
    <property type="protein sequence ID" value="OJK03998.1"/>
    <property type="molecule type" value="Genomic_DNA"/>
</dbReference>
<protein>
    <recommendedName>
        <fullName evidence="4">BZIP domain-containing protein</fullName>
    </recommendedName>
</protein>
<dbReference type="PANTHER" id="PTHR37012">
    <property type="entry name" value="B-ZIP TRANSCRIPTION FACTOR (EUROFUNG)-RELATED"/>
    <property type="match status" value="1"/>
</dbReference>
<dbReference type="InterPro" id="IPR046347">
    <property type="entry name" value="bZIP_sf"/>
</dbReference>
<dbReference type="RefSeq" id="XP_020060337.1">
    <property type="nucleotide sequence ID" value="XM_020200620.1"/>
</dbReference>
<dbReference type="OrthoDB" id="4161589at2759"/>
<proteinExistence type="predicted"/>
<accession>A0A1L9X6S8</accession>
<organism evidence="2 3">
    <name type="scientific">Aspergillus aculeatus (strain ATCC 16872 / CBS 172.66 / WB 5094)</name>
    <dbReference type="NCBI Taxonomy" id="690307"/>
    <lineage>
        <taxon>Eukaryota</taxon>
        <taxon>Fungi</taxon>
        <taxon>Dikarya</taxon>
        <taxon>Ascomycota</taxon>
        <taxon>Pezizomycotina</taxon>
        <taxon>Eurotiomycetes</taxon>
        <taxon>Eurotiomycetidae</taxon>
        <taxon>Eurotiales</taxon>
        <taxon>Aspergillaceae</taxon>
        <taxon>Aspergillus</taxon>
        <taxon>Aspergillus subgen. Circumdati</taxon>
    </lineage>
</organism>
<dbReference type="Pfam" id="PF11905">
    <property type="entry name" value="DUF3425"/>
    <property type="match status" value="1"/>
</dbReference>
<feature type="compositionally biased region" description="Basic and acidic residues" evidence="1">
    <location>
        <begin position="1"/>
        <end position="20"/>
    </location>
</feature>
<sequence length="380" mass="43642">MSDHSHLSSAEKKRLRDRRAQQNSRSKKLQYLSHLEDRIARLEEQVAHCRQHHTDEGAQQRSEELETLRRQNASLLARQRQLKNLLQSWDIDALTSPEAATGPACTPEAADVESLRPPLPSLPPPIAVSRSLIDPLEASRRTLPIPPIAPILPPLPPLAATINYAHDSTNSPEPLWKRIPLTNDDPSAPYMNWVAYQEQIRASPDSPASPLDLLYGSKTNVLADLVYRTTKRRPLRDPERLACGWLAYHLLKWMYSPSPSRFARLPTFMHPNIDQINIPHLGSIDLMIWPQIRSNLIRRWHIYEGQRDDLFGFLACCLKVRWPWGESILERDDQDQLRIRRSFYETFMTIEGWGLTPDVIRSYPSILTGVDLQSIVYEVL</sequence>
<feature type="region of interest" description="Disordered" evidence="1">
    <location>
        <begin position="1"/>
        <end position="32"/>
    </location>
</feature>
<dbReference type="CDD" id="cd14688">
    <property type="entry name" value="bZIP_YAP"/>
    <property type="match status" value="1"/>
</dbReference>
<dbReference type="InterPro" id="IPR021833">
    <property type="entry name" value="DUF3425"/>
</dbReference>
<dbReference type="Proteomes" id="UP000184546">
    <property type="component" value="Unassembled WGS sequence"/>
</dbReference>
<evidence type="ECO:0000313" key="2">
    <source>
        <dbReference type="EMBL" id="OJK03998.1"/>
    </source>
</evidence>
<name>A0A1L9X6S8_ASPA1</name>
<evidence type="ECO:0000313" key="3">
    <source>
        <dbReference type="Proteomes" id="UP000184546"/>
    </source>
</evidence>
<dbReference type="GO" id="GO:0003700">
    <property type="term" value="F:DNA-binding transcription factor activity"/>
    <property type="evidence" value="ECO:0007669"/>
    <property type="project" value="InterPro"/>
</dbReference>
<evidence type="ECO:0008006" key="4">
    <source>
        <dbReference type="Google" id="ProtNLM"/>
    </source>
</evidence>
<dbReference type="GeneID" id="30974434"/>
<gene>
    <name evidence="2" type="ORF">ASPACDRAFT_39612</name>
</gene>
<dbReference type="OMA" id="RPVQGQM"/>